<comment type="subunit">
    <text evidence="3">Monomer.</text>
</comment>
<keyword evidence="12" id="KW-1185">Reference proteome</keyword>
<dbReference type="FunFam" id="3.40.50.150:FF:000235">
    <property type="entry name" value="Protein-L-isoaspartate O-methyltransferase"/>
    <property type="match status" value="1"/>
</dbReference>
<dbReference type="PROSITE" id="PS01279">
    <property type="entry name" value="PCMT"/>
    <property type="match status" value="1"/>
</dbReference>
<dbReference type="Gene3D" id="3.40.50.150">
    <property type="entry name" value="Vaccinia Virus protein VP39"/>
    <property type="match status" value="1"/>
</dbReference>
<dbReference type="EMBL" id="JANBQF010000143">
    <property type="protein sequence ID" value="KAJ2004636.1"/>
    <property type="molecule type" value="Genomic_DNA"/>
</dbReference>
<reference evidence="11" key="1">
    <citation type="submission" date="2022-07" db="EMBL/GenBank/DDBJ databases">
        <title>Phylogenomic reconstructions and comparative analyses of Kickxellomycotina fungi.</title>
        <authorList>
            <person name="Reynolds N.K."/>
            <person name="Stajich J.E."/>
            <person name="Barry K."/>
            <person name="Grigoriev I.V."/>
            <person name="Crous P."/>
            <person name="Smith M.E."/>
        </authorList>
    </citation>
    <scope>NUCLEOTIDE SEQUENCE</scope>
    <source>
        <strain evidence="11">IMI 214461</strain>
    </source>
</reference>
<comment type="subcellular location">
    <subcellularLocation>
        <location evidence="1">Cytoplasm</location>
        <location evidence="1">Cytosol</location>
    </subcellularLocation>
</comment>
<keyword evidence="5 10" id="KW-0489">Methyltransferase</keyword>
<dbReference type="GO" id="GO:0032259">
    <property type="term" value="P:methylation"/>
    <property type="evidence" value="ECO:0007669"/>
    <property type="project" value="UniProtKB-KW"/>
</dbReference>
<evidence type="ECO:0000313" key="12">
    <source>
        <dbReference type="Proteomes" id="UP001150907"/>
    </source>
</evidence>
<dbReference type="EC" id="2.1.1.77" evidence="10"/>
<evidence type="ECO:0000256" key="4">
    <source>
        <dbReference type="ARBA" id="ARBA00022490"/>
    </source>
</evidence>
<dbReference type="Proteomes" id="UP001150907">
    <property type="component" value="Unassembled WGS sequence"/>
</dbReference>
<evidence type="ECO:0000256" key="10">
    <source>
        <dbReference type="RuleBase" id="RU003802"/>
    </source>
</evidence>
<dbReference type="InterPro" id="IPR029063">
    <property type="entry name" value="SAM-dependent_MTases_sf"/>
</dbReference>
<protein>
    <recommendedName>
        <fullName evidence="10">Protein-L-isoaspartate O-methyltransferase</fullName>
        <ecNumber evidence="10">2.1.1.77</ecNumber>
    </recommendedName>
</protein>
<sequence length="223" mass="23972">MAWMCSGKTNDELVNNLVKGQIISAPQVISAMRAVDRAHFTKCDPYADSPQGIGFGATISAPHMHGYALEELQQFLQPGMCALDVGSGSGYLTACMAKMVGSSGYVVGVEHISELAEQSRAALQAHYPEWIDSRRVEIVTGDGRKGYINEAPYDCIHVGAASPVKPVELLAQLMAPGRMFVPVGSGIQYIVVYDKDARGNITEEMLMGVRYVPLTDAPAYNSG</sequence>
<dbReference type="CDD" id="cd02440">
    <property type="entry name" value="AdoMet_MTases"/>
    <property type="match status" value="1"/>
</dbReference>
<evidence type="ECO:0000256" key="6">
    <source>
        <dbReference type="ARBA" id="ARBA00022679"/>
    </source>
</evidence>
<dbReference type="GO" id="GO:0005829">
    <property type="term" value="C:cytosol"/>
    <property type="evidence" value="ECO:0007669"/>
    <property type="project" value="UniProtKB-SubCell"/>
</dbReference>
<evidence type="ECO:0000256" key="8">
    <source>
        <dbReference type="ARBA" id="ARBA00035815"/>
    </source>
</evidence>
<accession>A0A9W8BL23</accession>
<comment type="catalytic activity">
    <reaction evidence="8">
        <text>[protein]-L-isoaspartate + S-adenosyl-L-methionine = [protein]-L-isoaspartate alpha-methyl ester + S-adenosyl-L-homocysteine</text>
        <dbReference type="Rhea" id="RHEA:12705"/>
        <dbReference type="Rhea" id="RHEA-COMP:12143"/>
        <dbReference type="Rhea" id="RHEA-COMP:12144"/>
        <dbReference type="ChEBI" id="CHEBI:57856"/>
        <dbReference type="ChEBI" id="CHEBI:59789"/>
        <dbReference type="ChEBI" id="CHEBI:90596"/>
        <dbReference type="ChEBI" id="CHEBI:90598"/>
        <dbReference type="EC" id="2.1.1.77"/>
    </reaction>
    <physiologicalReaction direction="left-to-right" evidence="8">
        <dbReference type="Rhea" id="RHEA:12706"/>
    </physiologicalReaction>
</comment>
<comment type="similarity">
    <text evidence="2 10">Belongs to the methyltransferase superfamily. L-isoaspartyl/D-aspartyl protein methyltransferase family.</text>
</comment>
<comment type="caution">
    <text evidence="11">The sequence shown here is derived from an EMBL/GenBank/DDBJ whole genome shotgun (WGS) entry which is preliminary data.</text>
</comment>
<dbReference type="AlphaFoldDB" id="A0A9W8BL23"/>
<dbReference type="PANTHER" id="PTHR11579">
    <property type="entry name" value="PROTEIN-L-ISOASPARTATE O-METHYLTRANSFERASE"/>
    <property type="match status" value="1"/>
</dbReference>
<evidence type="ECO:0000256" key="9">
    <source>
        <dbReference type="ARBA" id="ARBA00054057"/>
    </source>
</evidence>
<evidence type="ECO:0000256" key="2">
    <source>
        <dbReference type="ARBA" id="ARBA00005369"/>
    </source>
</evidence>
<keyword evidence="4" id="KW-0963">Cytoplasm</keyword>
<dbReference type="SUPFAM" id="SSF53335">
    <property type="entry name" value="S-adenosyl-L-methionine-dependent methyltransferases"/>
    <property type="match status" value="1"/>
</dbReference>
<dbReference type="InterPro" id="IPR000682">
    <property type="entry name" value="PCMT"/>
</dbReference>
<evidence type="ECO:0000256" key="3">
    <source>
        <dbReference type="ARBA" id="ARBA00011245"/>
    </source>
</evidence>
<dbReference type="PANTHER" id="PTHR11579:SF0">
    <property type="entry name" value="PROTEIN-L-ISOASPARTATE(D-ASPARTATE) O-METHYLTRANSFERASE"/>
    <property type="match status" value="1"/>
</dbReference>
<keyword evidence="7 10" id="KW-0949">S-adenosyl-L-methionine</keyword>
<evidence type="ECO:0000256" key="7">
    <source>
        <dbReference type="ARBA" id="ARBA00022691"/>
    </source>
</evidence>
<gene>
    <name evidence="11" type="ORF">H4R26_002399</name>
</gene>
<dbReference type="NCBIfam" id="TIGR00080">
    <property type="entry name" value="pimt"/>
    <property type="match status" value="1"/>
</dbReference>
<dbReference type="OrthoDB" id="73890at2759"/>
<proteinExistence type="inferred from homology"/>
<evidence type="ECO:0000313" key="11">
    <source>
        <dbReference type="EMBL" id="KAJ2004636.1"/>
    </source>
</evidence>
<evidence type="ECO:0000256" key="1">
    <source>
        <dbReference type="ARBA" id="ARBA00004514"/>
    </source>
</evidence>
<dbReference type="Pfam" id="PF01135">
    <property type="entry name" value="PCMT"/>
    <property type="match status" value="1"/>
</dbReference>
<name>A0A9W8BL23_9FUNG</name>
<dbReference type="GO" id="GO:0004719">
    <property type="term" value="F:protein-L-isoaspartate (D-aspartate) O-methyltransferase activity"/>
    <property type="evidence" value="ECO:0007669"/>
    <property type="project" value="UniProtKB-UniRule"/>
</dbReference>
<dbReference type="GO" id="GO:0006950">
    <property type="term" value="P:response to stress"/>
    <property type="evidence" value="ECO:0007669"/>
    <property type="project" value="UniProtKB-ARBA"/>
</dbReference>
<comment type="function">
    <text evidence="9">Initiates the repair of damaged proteins by catalyzing methyl esterification of L-isoaspartyl and D-aspartyl residues produced by spontaneous isomerization and racemization of L-aspartyl and L-asparaginyl residues in aging peptides and proteins.</text>
</comment>
<organism evidence="11 12">
    <name type="scientific">Coemansia thaxteri</name>
    <dbReference type="NCBI Taxonomy" id="2663907"/>
    <lineage>
        <taxon>Eukaryota</taxon>
        <taxon>Fungi</taxon>
        <taxon>Fungi incertae sedis</taxon>
        <taxon>Zoopagomycota</taxon>
        <taxon>Kickxellomycotina</taxon>
        <taxon>Kickxellomycetes</taxon>
        <taxon>Kickxellales</taxon>
        <taxon>Kickxellaceae</taxon>
        <taxon>Coemansia</taxon>
    </lineage>
</organism>
<keyword evidence="6 10" id="KW-0808">Transferase</keyword>
<evidence type="ECO:0000256" key="5">
    <source>
        <dbReference type="ARBA" id="ARBA00022603"/>
    </source>
</evidence>